<keyword evidence="2" id="KW-1185">Reference proteome</keyword>
<dbReference type="AlphaFoldDB" id="A0A3D8J3T0"/>
<name>A0A3D8J3T0_9HELI</name>
<dbReference type="Proteomes" id="UP000257045">
    <property type="component" value="Unassembled WGS sequence"/>
</dbReference>
<reference evidence="1 2" key="1">
    <citation type="submission" date="2018-04" db="EMBL/GenBank/DDBJ databases">
        <title>Novel Campyloabacter and Helicobacter Species and Strains.</title>
        <authorList>
            <person name="Mannion A.J."/>
            <person name="Shen Z."/>
            <person name="Fox J.G."/>
        </authorList>
    </citation>
    <scope>NUCLEOTIDE SEQUENCE [LARGE SCALE GENOMIC DNA]</scope>
    <source>
        <strain evidence="1 2">MIT 04-9366</strain>
    </source>
</reference>
<gene>
    <name evidence="1" type="ORF">CQA58_02420</name>
</gene>
<evidence type="ECO:0000313" key="1">
    <source>
        <dbReference type="EMBL" id="RDU71421.1"/>
    </source>
</evidence>
<comment type="caution">
    <text evidence="1">The sequence shown here is derived from an EMBL/GenBank/DDBJ whole genome shotgun (WGS) entry which is preliminary data.</text>
</comment>
<protein>
    <recommendedName>
        <fullName evidence="3">Outer membrane beta-barrel protein</fullName>
    </recommendedName>
</protein>
<evidence type="ECO:0000313" key="2">
    <source>
        <dbReference type="Proteomes" id="UP000257045"/>
    </source>
</evidence>
<accession>A0A3D8J3T0</accession>
<proteinExistence type="predicted"/>
<evidence type="ECO:0008006" key="3">
    <source>
        <dbReference type="Google" id="ProtNLM"/>
    </source>
</evidence>
<sequence>MKRIVLSIMLIFSSSFAVGFIEKMFMTDEQIAEAERIEAEIAKRTKHFFGIEGGVGYYDFASAIVLTTNPLFGGRSEAPTLGYHLGVQGGWQRYDSERRGVRHTFGTKFEWGNHMGKFGGADKSNFSGNNFLVIGILYYAFDGLFDLSKTDDTHRFGMSLGVEADLGMSLDTHHKEGNKEIFGVGINGRFRFGLYTQVDNNIFDCTLAFPVIGLGFGEMMMPSDVTLSYKRLF</sequence>
<dbReference type="EMBL" id="NXLV01000003">
    <property type="protein sequence ID" value="RDU71421.1"/>
    <property type="molecule type" value="Genomic_DNA"/>
</dbReference>
<dbReference type="OrthoDB" id="5331530at2"/>
<dbReference type="RefSeq" id="WP_147288595.1">
    <property type="nucleotide sequence ID" value="NZ_NXLV01000003.1"/>
</dbReference>
<organism evidence="1 2">
    <name type="scientific">Helicobacter brantae</name>
    <dbReference type="NCBI Taxonomy" id="375927"/>
    <lineage>
        <taxon>Bacteria</taxon>
        <taxon>Pseudomonadati</taxon>
        <taxon>Campylobacterota</taxon>
        <taxon>Epsilonproteobacteria</taxon>
        <taxon>Campylobacterales</taxon>
        <taxon>Helicobacteraceae</taxon>
        <taxon>Helicobacter</taxon>
    </lineage>
</organism>